<gene>
    <name evidence="2" type="ORF">FEV09_16455</name>
</gene>
<accession>A0A9X4RMG9</accession>
<dbReference type="InterPro" id="IPR036457">
    <property type="entry name" value="PPM-type-like_dom_sf"/>
</dbReference>
<dbReference type="Pfam" id="PF13672">
    <property type="entry name" value="PP2C_2"/>
    <property type="match status" value="1"/>
</dbReference>
<dbReference type="RefSeq" id="WP_009628303.1">
    <property type="nucleotide sequence ID" value="NZ_VBTY01000156.1"/>
</dbReference>
<reference evidence="2" key="1">
    <citation type="submission" date="2019-05" db="EMBL/GenBank/DDBJ databases">
        <title>Whole genome sequencing of Pseudanabaena catenata USMAC16.</title>
        <authorList>
            <person name="Khan Z."/>
            <person name="Omar W.M."/>
            <person name="Convey P."/>
            <person name="Merican F."/>
            <person name="Najimudin N."/>
        </authorList>
    </citation>
    <scope>NUCLEOTIDE SEQUENCE</scope>
    <source>
        <strain evidence="2">USMAC16</strain>
    </source>
</reference>
<dbReference type="SMART" id="SM00332">
    <property type="entry name" value="PP2Cc"/>
    <property type="match status" value="1"/>
</dbReference>
<proteinExistence type="predicted"/>
<evidence type="ECO:0000259" key="1">
    <source>
        <dbReference type="PROSITE" id="PS51746"/>
    </source>
</evidence>
<dbReference type="Proteomes" id="UP001152872">
    <property type="component" value="Unassembled WGS sequence"/>
</dbReference>
<evidence type="ECO:0000313" key="2">
    <source>
        <dbReference type="EMBL" id="MDG3496139.1"/>
    </source>
</evidence>
<dbReference type="PROSITE" id="PS51746">
    <property type="entry name" value="PPM_2"/>
    <property type="match status" value="1"/>
</dbReference>
<sequence length="439" mass="47657">MIICPSCKVENPDSYQFCQSCGTKVSAKIAPDIALNILGDEAIKPSSNPTKPLNLESMLGDIKIQVKNLTSSQTIGQITGQITGQIANEAVAGTDESSLCLEPDLALKVEDPRDISADLSTIISSARTAPVIDASGQASPICLQDIIYGGKTDAGMQRDRNEDDFVTIFQSRSAHGKSQASDRSQHGLFVLCDGMGGHDGGEEASAIVINSISEQFQPFWMDTLPGENKLKEIIRNANQAIFVKNEEELRLSLGRMGTTLVMLAIHDLEVVIAHVGDSRIYKVTDSPKALNVEFDGSEKLLELDALGDVVSDSAQLQQLTRDHEVLNQLLDLGMDLEEALARPDVHQLTQALGPNPSDDLEPSIQFLSLTESTLFLLCSDGLCDHDVIEENWRSHLLPILHEEIDLKTGLDNLMELGNNVNGHDNLTAILILCKLLPSQ</sequence>
<feature type="domain" description="PPM-type phosphatase" evidence="1">
    <location>
        <begin position="147"/>
        <end position="433"/>
    </location>
</feature>
<keyword evidence="3" id="KW-1185">Reference proteome</keyword>
<evidence type="ECO:0000313" key="3">
    <source>
        <dbReference type="Proteomes" id="UP001152872"/>
    </source>
</evidence>
<dbReference type="CDD" id="cd00143">
    <property type="entry name" value="PP2Cc"/>
    <property type="match status" value="1"/>
</dbReference>
<dbReference type="SUPFAM" id="SSF81606">
    <property type="entry name" value="PP2C-like"/>
    <property type="match status" value="1"/>
</dbReference>
<comment type="caution">
    <text evidence="2">The sequence shown here is derived from an EMBL/GenBank/DDBJ whole genome shotgun (WGS) entry which is preliminary data.</text>
</comment>
<dbReference type="SMART" id="SM00331">
    <property type="entry name" value="PP2C_SIG"/>
    <property type="match status" value="1"/>
</dbReference>
<dbReference type="InterPro" id="IPR001932">
    <property type="entry name" value="PPM-type_phosphatase-like_dom"/>
</dbReference>
<protein>
    <submittedName>
        <fullName evidence="2">Protein phosphatase 2C domain-containing protein</fullName>
    </submittedName>
</protein>
<name>A0A9X4RMG9_9CYAN</name>
<dbReference type="AlphaFoldDB" id="A0A9X4RMG9"/>
<dbReference type="EMBL" id="VBTY01000156">
    <property type="protein sequence ID" value="MDG3496139.1"/>
    <property type="molecule type" value="Genomic_DNA"/>
</dbReference>
<organism evidence="2 3">
    <name type="scientific">Pseudanabaena catenata USMAC16</name>
    <dbReference type="NCBI Taxonomy" id="1855837"/>
    <lineage>
        <taxon>Bacteria</taxon>
        <taxon>Bacillati</taxon>
        <taxon>Cyanobacteriota</taxon>
        <taxon>Cyanophyceae</taxon>
        <taxon>Pseudanabaenales</taxon>
        <taxon>Pseudanabaenaceae</taxon>
        <taxon>Pseudanabaena</taxon>
    </lineage>
</organism>
<dbReference type="Gene3D" id="3.60.40.10">
    <property type="entry name" value="PPM-type phosphatase domain"/>
    <property type="match status" value="1"/>
</dbReference>